<gene>
    <name evidence="2" type="ORF">MNBD_CHLOROFLEXI01-4550</name>
</gene>
<proteinExistence type="predicted"/>
<reference evidence="2" key="1">
    <citation type="submission" date="2018-06" db="EMBL/GenBank/DDBJ databases">
        <authorList>
            <person name="Zhirakovskaya E."/>
        </authorList>
    </citation>
    <scope>NUCLEOTIDE SEQUENCE</scope>
</reference>
<dbReference type="EMBL" id="UOEU01000968">
    <property type="protein sequence ID" value="VAW42831.1"/>
    <property type="molecule type" value="Genomic_DNA"/>
</dbReference>
<protein>
    <recommendedName>
        <fullName evidence="1">DUF2281 domain-containing protein</fullName>
    </recommendedName>
</protein>
<dbReference type="AlphaFoldDB" id="A0A3B0VIT6"/>
<dbReference type="InterPro" id="IPR018739">
    <property type="entry name" value="DUF2281"/>
</dbReference>
<organism evidence="2">
    <name type="scientific">hydrothermal vent metagenome</name>
    <dbReference type="NCBI Taxonomy" id="652676"/>
    <lineage>
        <taxon>unclassified sequences</taxon>
        <taxon>metagenomes</taxon>
        <taxon>ecological metagenomes</taxon>
    </lineage>
</organism>
<feature type="domain" description="DUF2281" evidence="1">
    <location>
        <begin position="5"/>
        <end position="64"/>
    </location>
</feature>
<evidence type="ECO:0000259" key="1">
    <source>
        <dbReference type="Pfam" id="PF10047"/>
    </source>
</evidence>
<accession>A0A3B0VIT6</accession>
<dbReference type="Pfam" id="PF10047">
    <property type="entry name" value="DUF2281"/>
    <property type="match status" value="1"/>
</dbReference>
<sequence length="79" mass="9150">MLKETLWREIDSLPPSRLKTLLDFARFLQFMEEQKSEVQKVSSRIPGLDADTTWVSDDFDNPLPDSFWFGTSVDHETAS</sequence>
<evidence type="ECO:0000313" key="2">
    <source>
        <dbReference type="EMBL" id="VAW42831.1"/>
    </source>
</evidence>
<name>A0A3B0VIT6_9ZZZZ</name>